<dbReference type="EMBL" id="FQUU01000001">
    <property type="protein sequence ID" value="SHE42721.1"/>
    <property type="molecule type" value="Genomic_DNA"/>
</dbReference>
<evidence type="ECO:0000313" key="3">
    <source>
        <dbReference type="EMBL" id="SHE42721.1"/>
    </source>
</evidence>
<dbReference type="STRING" id="1121884.SAMN02745131_00427"/>
<dbReference type="RefSeq" id="WP_072833567.1">
    <property type="nucleotide sequence ID" value="NZ_FQUU01000001.1"/>
</dbReference>
<accession>A0A1M4TE46</accession>
<dbReference type="Pfam" id="PF13279">
    <property type="entry name" value="4HBT_2"/>
    <property type="match status" value="1"/>
</dbReference>
<evidence type="ECO:0000256" key="1">
    <source>
        <dbReference type="ARBA" id="ARBA00005953"/>
    </source>
</evidence>
<evidence type="ECO:0000313" key="4">
    <source>
        <dbReference type="Proteomes" id="UP000184048"/>
    </source>
</evidence>
<dbReference type="GO" id="GO:0047617">
    <property type="term" value="F:fatty acyl-CoA hydrolase activity"/>
    <property type="evidence" value="ECO:0007669"/>
    <property type="project" value="TreeGrafter"/>
</dbReference>
<dbReference type="PANTHER" id="PTHR31793:SF27">
    <property type="entry name" value="NOVEL THIOESTERASE SUPERFAMILY DOMAIN AND SAPOSIN A-TYPE DOMAIN CONTAINING PROTEIN (0610012H03RIK)"/>
    <property type="match status" value="1"/>
</dbReference>
<proteinExistence type="inferred from homology"/>
<dbReference type="InterPro" id="IPR050563">
    <property type="entry name" value="4-hydroxybenzoyl-CoA_TE"/>
</dbReference>
<dbReference type="Gene3D" id="3.10.129.10">
    <property type="entry name" value="Hotdog Thioesterase"/>
    <property type="match status" value="1"/>
</dbReference>
<evidence type="ECO:0000256" key="2">
    <source>
        <dbReference type="ARBA" id="ARBA00022801"/>
    </source>
</evidence>
<dbReference type="InterPro" id="IPR029069">
    <property type="entry name" value="HotDog_dom_sf"/>
</dbReference>
<keyword evidence="4" id="KW-1185">Reference proteome</keyword>
<dbReference type="PANTHER" id="PTHR31793">
    <property type="entry name" value="4-HYDROXYBENZOYL-COA THIOESTERASE FAMILY MEMBER"/>
    <property type="match status" value="1"/>
</dbReference>
<dbReference type="SUPFAM" id="SSF54637">
    <property type="entry name" value="Thioesterase/thiol ester dehydrase-isomerase"/>
    <property type="match status" value="1"/>
</dbReference>
<protein>
    <submittedName>
        <fullName evidence="3">Acyl-CoA thioesterase FadM</fullName>
    </submittedName>
</protein>
<comment type="similarity">
    <text evidence="1">Belongs to the 4-hydroxybenzoyl-CoA thioesterase family.</text>
</comment>
<keyword evidence="2" id="KW-0378">Hydrolase</keyword>
<dbReference type="OrthoDB" id="333038at2"/>
<reference evidence="3 4" key="1">
    <citation type="submission" date="2016-11" db="EMBL/GenBank/DDBJ databases">
        <authorList>
            <person name="Jaros S."/>
            <person name="Januszkiewicz K."/>
            <person name="Wedrychowicz H."/>
        </authorList>
    </citation>
    <scope>NUCLEOTIDE SEQUENCE [LARGE SCALE GENOMIC DNA]</scope>
    <source>
        <strain evidence="3 4">DSM 18119</strain>
    </source>
</reference>
<dbReference type="CDD" id="cd00586">
    <property type="entry name" value="4HBT"/>
    <property type="match status" value="1"/>
</dbReference>
<sequence>MARIRISIPESFSFSTIIPIRITDLNYGGHVGNDSILSLLHEARVQFLKHYGLTELDFAGTSLIMSDVGIEFKSEVFYGSSIKVMVTAGEFTRAGFDIFYQMMNAENNKLVAVAKTGMVCFDYTTRKVTAVPSQALAKLRP</sequence>
<gene>
    <name evidence="3" type="ORF">SAMN02745131_00427</name>
</gene>
<dbReference type="Proteomes" id="UP000184048">
    <property type="component" value="Unassembled WGS sequence"/>
</dbReference>
<name>A0A1M4TE46_9BACT</name>
<dbReference type="AlphaFoldDB" id="A0A1M4TE46"/>
<organism evidence="3 4">
    <name type="scientific">Flavisolibacter ginsengisoli DSM 18119</name>
    <dbReference type="NCBI Taxonomy" id="1121884"/>
    <lineage>
        <taxon>Bacteria</taxon>
        <taxon>Pseudomonadati</taxon>
        <taxon>Bacteroidota</taxon>
        <taxon>Chitinophagia</taxon>
        <taxon>Chitinophagales</taxon>
        <taxon>Chitinophagaceae</taxon>
        <taxon>Flavisolibacter</taxon>
    </lineage>
</organism>